<feature type="region of interest" description="Disordered" evidence="11">
    <location>
        <begin position="45"/>
        <end position="92"/>
    </location>
</feature>
<evidence type="ECO:0000256" key="3">
    <source>
        <dbReference type="ARBA" id="ARBA00007658"/>
    </source>
</evidence>
<dbReference type="GO" id="GO:0036503">
    <property type="term" value="P:ERAD pathway"/>
    <property type="evidence" value="ECO:0007669"/>
    <property type="project" value="UniProtKB-ARBA"/>
</dbReference>
<dbReference type="EMBL" id="JARIHO010000052">
    <property type="protein sequence ID" value="KAJ7321002.1"/>
    <property type="molecule type" value="Genomic_DNA"/>
</dbReference>
<organism evidence="12 13">
    <name type="scientific">Mycena albidolilacea</name>
    <dbReference type="NCBI Taxonomy" id="1033008"/>
    <lineage>
        <taxon>Eukaryota</taxon>
        <taxon>Fungi</taxon>
        <taxon>Dikarya</taxon>
        <taxon>Basidiomycota</taxon>
        <taxon>Agaricomycotina</taxon>
        <taxon>Agaricomycetes</taxon>
        <taxon>Agaricomycetidae</taxon>
        <taxon>Agaricales</taxon>
        <taxon>Marasmiineae</taxon>
        <taxon>Mycenaceae</taxon>
        <taxon>Mycena</taxon>
    </lineage>
</organism>
<keyword evidence="6 12" id="KW-0378">Hydrolase</keyword>
<dbReference type="PANTHER" id="PTHR11742">
    <property type="entry name" value="MANNOSYL-OLIGOSACCHARIDE ALPHA-1,2-MANNOSIDASE-RELATED"/>
    <property type="match status" value="1"/>
</dbReference>
<accession>A0AAD7EFP7</accession>
<dbReference type="InterPro" id="IPR001382">
    <property type="entry name" value="Glyco_hydro_47"/>
</dbReference>
<evidence type="ECO:0000256" key="2">
    <source>
        <dbReference type="ARBA" id="ARBA00004922"/>
    </source>
</evidence>
<dbReference type="InterPro" id="IPR036026">
    <property type="entry name" value="Seven-hairpin_glycosidases"/>
</dbReference>
<evidence type="ECO:0000313" key="13">
    <source>
        <dbReference type="Proteomes" id="UP001218218"/>
    </source>
</evidence>
<evidence type="ECO:0000256" key="11">
    <source>
        <dbReference type="SAM" id="MobiDB-lite"/>
    </source>
</evidence>
<evidence type="ECO:0000256" key="8">
    <source>
        <dbReference type="ARBA" id="ARBA00023157"/>
    </source>
</evidence>
<gene>
    <name evidence="12" type="ORF">DFH08DRAFT_970303</name>
</gene>
<keyword evidence="7" id="KW-0106">Calcium</keyword>
<comment type="caution">
    <text evidence="12">The sequence shown here is derived from an EMBL/GenBank/DDBJ whole genome shotgun (WGS) entry which is preliminary data.</text>
</comment>
<feature type="compositionally biased region" description="Basic and acidic residues" evidence="11">
    <location>
        <begin position="48"/>
        <end position="62"/>
    </location>
</feature>
<evidence type="ECO:0000256" key="4">
    <source>
        <dbReference type="ARBA" id="ARBA00012238"/>
    </source>
</evidence>
<dbReference type="Pfam" id="PF01532">
    <property type="entry name" value="Glyco_hydro_47"/>
    <property type="match status" value="2"/>
</dbReference>
<comment type="similarity">
    <text evidence="3">Belongs to the glycosyl hydrolase 47 family.</text>
</comment>
<dbReference type="GO" id="GO:0005509">
    <property type="term" value="F:calcium ion binding"/>
    <property type="evidence" value="ECO:0007669"/>
    <property type="project" value="InterPro"/>
</dbReference>
<keyword evidence="8" id="KW-1015">Disulfide bond</keyword>
<dbReference type="GO" id="GO:0004571">
    <property type="term" value="F:mannosyl-oligosaccharide 1,2-alpha-mannosidase activity"/>
    <property type="evidence" value="ECO:0007669"/>
    <property type="project" value="UniProtKB-EC"/>
</dbReference>
<evidence type="ECO:0000256" key="9">
    <source>
        <dbReference type="ARBA" id="ARBA00047669"/>
    </source>
</evidence>
<dbReference type="GO" id="GO:0005975">
    <property type="term" value="P:carbohydrate metabolic process"/>
    <property type="evidence" value="ECO:0007669"/>
    <property type="project" value="InterPro"/>
</dbReference>
<dbReference type="Proteomes" id="UP001218218">
    <property type="component" value="Unassembled WGS sequence"/>
</dbReference>
<evidence type="ECO:0000256" key="1">
    <source>
        <dbReference type="ARBA" id="ARBA00001913"/>
    </source>
</evidence>
<protein>
    <recommendedName>
        <fullName evidence="4">mannosyl-oligosaccharide 1,2-alpha-mannosidase</fullName>
        <ecNumber evidence="4">3.2.1.113</ecNumber>
    </recommendedName>
</protein>
<dbReference type="GO" id="GO:0005783">
    <property type="term" value="C:endoplasmic reticulum"/>
    <property type="evidence" value="ECO:0007669"/>
    <property type="project" value="TreeGrafter"/>
</dbReference>
<dbReference type="SUPFAM" id="SSF48225">
    <property type="entry name" value="Seven-hairpin glycosidases"/>
    <property type="match status" value="1"/>
</dbReference>
<keyword evidence="5" id="KW-0479">Metal-binding</keyword>
<comment type="catalytic activity">
    <reaction evidence="9">
        <text>N(4)-(alpha-D-Man-(1-&gt;2)-alpha-D-Man-(1-&gt;2)-alpha-D-Man-(1-&gt;3)-[alpha-D-Man-(1-&gt;3)-[alpha-D-Man-(1-&gt;2)-alpha-D-Man-(1-&gt;6)]-alpha-D-Man-(1-&gt;6)]-beta-D-Man-(1-&gt;4)-beta-D-GlcNAc-(1-&gt;4)-beta-D-GlcNAc)-L-asparaginyl-[protein] (N-glucan mannose isomer 8A1,2,3B1,3) + 3 H2O = N(4)-(alpha-D-Man-(1-&gt;3)-[alpha-D-Man-(1-&gt;3)-[alpha-D-Man-(1-&gt;6)]-alpha-D-Man-(1-&gt;6)]-beta-D-Man-(1-&gt;4)-beta-D-GlcNAc-(1-&gt;4)-beta-D-GlcNAc)-L-asparaginyl-[protein] (N-glucan mannose isomer 5A1,2) + 3 beta-D-mannose</text>
        <dbReference type="Rhea" id="RHEA:56028"/>
        <dbReference type="Rhea" id="RHEA-COMP:14358"/>
        <dbReference type="Rhea" id="RHEA-COMP:14367"/>
        <dbReference type="ChEBI" id="CHEBI:15377"/>
        <dbReference type="ChEBI" id="CHEBI:28563"/>
        <dbReference type="ChEBI" id="CHEBI:59087"/>
        <dbReference type="ChEBI" id="CHEBI:60628"/>
        <dbReference type="EC" id="3.2.1.113"/>
    </reaction>
</comment>
<dbReference type="AlphaFoldDB" id="A0AAD7EFP7"/>
<dbReference type="Gene3D" id="1.50.10.10">
    <property type="match status" value="1"/>
</dbReference>
<proteinExistence type="inferred from homology"/>
<dbReference type="InterPro" id="IPR012341">
    <property type="entry name" value="6hp_glycosidase-like_sf"/>
</dbReference>
<evidence type="ECO:0000256" key="10">
    <source>
        <dbReference type="ARBA" id="ARBA00048605"/>
    </source>
</evidence>
<reference evidence="12" key="1">
    <citation type="submission" date="2023-03" db="EMBL/GenBank/DDBJ databases">
        <title>Massive genome expansion in bonnet fungi (Mycena s.s.) driven by repeated elements and novel gene families across ecological guilds.</title>
        <authorList>
            <consortium name="Lawrence Berkeley National Laboratory"/>
            <person name="Harder C.B."/>
            <person name="Miyauchi S."/>
            <person name="Viragh M."/>
            <person name="Kuo A."/>
            <person name="Thoen E."/>
            <person name="Andreopoulos B."/>
            <person name="Lu D."/>
            <person name="Skrede I."/>
            <person name="Drula E."/>
            <person name="Henrissat B."/>
            <person name="Morin E."/>
            <person name="Kohler A."/>
            <person name="Barry K."/>
            <person name="LaButti K."/>
            <person name="Morin E."/>
            <person name="Salamov A."/>
            <person name="Lipzen A."/>
            <person name="Mereny Z."/>
            <person name="Hegedus B."/>
            <person name="Baldrian P."/>
            <person name="Stursova M."/>
            <person name="Weitz H."/>
            <person name="Taylor A."/>
            <person name="Grigoriev I.V."/>
            <person name="Nagy L.G."/>
            <person name="Martin F."/>
            <person name="Kauserud H."/>
        </authorList>
    </citation>
    <scope>NUCLEOTIDE SEQUENCE</scope>
    <source>
        <strain evidence="12">CBHHK002</strain>
    </source>
</reference>
<evidence type="ECO:0000313" key="12">
    <source>
        <dbReference type="EMBL" id="KAJ7321002.1"/>
    </source>
</evidence>
<dbReference type="PANTHER" id="PTHR11742:SF55">
    <property type="entry name" value="ENDOPLASMIC RETICULUM MANNOSYL-OLIGOSACCHARIDE 1,2-ALPHA-MANNOSIDASE"/>
    <property type="match status" value="1"/>
</dbReference>
<evidence type="ECO:0000256" key="7">
    <source>
        <dbReference type="ARBA" id="ARBA00022837"/>
    </source>
</evidence>
<dbReference type="GO" id="GO:0016020">
    <property type="term" value="C:membrane"/>
    <property type="evidence" value="ECO:0007669"/>
    <property type="project" value="InterPro"/>
</dbReference>
<evidence type="ECO:0000256" key="6">
    <source>
        <dbReference type="ARBA" id="ARBA00022801"/>
    </source>
</evidence>
<sequence>MRRRTLQYLVLLANAGSPYTYTLTGSSRCPQSLNGWRSTYWGPEAEGESERVVPDGNKRPYDVKPPPPPQKQKPAPGYGLWPGKVSSPSEQPNRLLADATKRDAVVNAFKSAYETDAMGDDEYHLLSHRGSNLGGGGGIGYPVFDALDIMLLMGPALDAEYKRAHKNGRFSTFETTIRVLGGLLSAMLPIFESKSGLPASYVNLGRKSASPGGRVSITEVTTLQLEFRYLAEITGRTTFWHKAEKIMQVVNKVRIPNGLAPIDMNGDGTFARSGIRLGSNDDSYYEYLPKQYIQTNRMEPVYLQMYAEAMQGVHDNLVFKTPRDELTYIAELLPLVEKDWKTTTF</sequence>
<dbReference type="EC" id="3.2.1.113" evidence="4"/>
<comment type="cofactor">
    <cofactor evidence="1">
        <name>Ca(2+)</name>
        <dbReference type="ChEBI" id="CHEBI:29108"/>
    </cofactor>
</comment>
<comment type="catalytic activity">
    <reaction evidence="10">
        <text>N(4)-(alpha-D-Man-(1-&gt;2)-alpha-D-Man-(1-&gt;2)-alpha-D-Man-(1-&gt;3)-[alpha-D-Man-(1-&gt;2)-alpha-D-Man-(1-&gt;3)-[alpha-D-Man-(1-&gt;2)-alpha-D-Man-(1-&gt;6)]-alpha-D-Man-(1-&gt;6)]-beta-D-Man-(1-&gt;4)-beta-D-GlcNAc-(1-&gt;4)-beta-D-GlcNAc)-L-asparaginyl-[protein] (N-glucan mannose isomer 9A1,2,3B1,2,3) + 4 H2O = N(4)-(alpha-D-Man-(1-&gt;3)-[alpha-D-Man-(1-&gt;3)-[alpha-D-Man-(1-&gt;6)]-alpha-D-Man-(1-&gt;6)]-beta-D-Man-(1-&gt;4)-beta-D-GlcNAc-(1-&gt;4)-beta-D-GlcNAc)-L-asparaginyl-[protein] (N-glucan mannose isomer 5A1,2) + 4 beta-D-mannose</text>
        <dbReference type="Rhea" id="RHEA:56008"/>
        <dbReference type="Rhea" id="RHEA-COMP:14356"/>
        <dbReference type="Rhea" id="RHEA-COMP:14367"/>
        <dbReference type="ChEBI" id="CHEBI:15377"/>
        <dbReference type="ChEBI" id="CHEBI:28563"/>
        <dbReference type="ChEBI" id="CHEBI:59087"/>
        <dbReference type="ChEBI" id="CHEBI:139493"/>
        <dbReference type="EC" id="3.2.1.113"/>
    </reaction>
</comment>
<comment type="pathway">
    <text evidence="2">Protein modification; protein glycosylation.</text>
</comment>
<name>A0AAD7EFP7_9AGAR</name>
<evidence type="ECO:0000256" key="5">
    <source>
        <dbReference type="ARBA" id="ARBA00022723"/>
    </source>
</evidence>
<dbReference type="InterPro" id="IPR050749">
    <property type="entry name" value="Glycosyl_Hydrolase_47"/>
</dbReference>
<keyword evidence="13" id="KW-1185">Reference proteome</keyword>